<evidence type="ECO:0000313" key="1">
    <source>
        <dbReference type="EMBL" id="MEJ8815751.1"/>
    </source>
</evidence>
<organism evidence="1 2">
    <name type="scientific">Variovorax ureilyticus</name>
    <dbReference type="NCBI Taxonomy" id="1836198"/>
    <lineage>
        <taxon>Bacteria</taxon>
        <taxon>Pseudomonadati</taxon>
        <taxon>Pseudomonadota</taxon>
        <taxon>Betaproteobacteria</taxon>
        <taxon>Burkholderiales</taxon>
        <taxon>Comamonadaceae</taxon>
        <taxon>Variovorax</taxon>
    </lineage>
</organism>
<sequence length="143" mass="15300">MGLLHAAGGGSIRAIPLFGIFRARRRALALPARGLFLVNVKVGRGCSNKLSSGLAGAYVSAYVTAADQDAATRLAITKLTAKGFEFLGTQGPVSRIELDDWAQHIAQSWPEFVDELPKRAELAAAMSKDMVFFGPFVGYERSA</sequence>
<keyword evidence="2" id="KW-1185">Reference proteome</keyword>
<comment type="caution">
    <text evidence="1">The sequence shown here is derived from an EMBL/GenBank/DDBJ whole genome shotgun (WGS) entry which is preliminary data.</text>
</comment>
<dbReference type="RefSeq" id="WP_340360949.1">
    <property type="nucleotide sequence ID" value="NZ_JBBKZU010000023.1"/>
</dbReference>
<name>A0ABU8VQ39_9BURK</name>
<dbReference type="Proteomes" id="UP001365846">
    <property type="component" value="Unassembled WGS sequence"/>
</dbReference>
<gene>
    <name evidence="1" type="ORF">WKW77_32135</name>
</gene>
<reference evidence="1 2" key="1">
    <citation type="submission" date="2024-03" db="EMBL/GenBank/DDBJ databases">
        <title>Novel species of the genus Variovorax.</title>
        <authorList>
            <person name="Liu Q."/>
            <person name="Xin Y.-H."/>
        </authorList>
    </citation>
    <scope>NUCLEOTIDE SEQUENCE [LARGE SCALE GENOMIC DNA]</scope>
    <source>
        <strain evidence="1 2">KACC 18899</strain>
    </source>
</reference>
<protein>
    <submittedName>
        <fullName evidence="1">Uncharacterized protein</fullName>
    </submittedName>
</protein>
<proteinExistence type="predicted"/>
<dbReference type="EMBL" id="JBBKZU010000023">
    <property type="protein sequence ID" value="MEJ8815751.1"/>
    <property type="molecule type" value="Genomic_DNA"/>
</dbReference>
<accession>A0ABU8VQ39</accession>
<evidence type="ECO:0000313" key="2">
    <source>
        <dbReference type="Proteomes" id="UP001365846"/>
    </source>
</evidence>